<evidence type="ECO:0000313" key="2">
    <source>
        <dbReference type="Proteomes" id="UP000031668"/>
    </source>
</evidence>
<proteinExistence type="predicted"/>
<organism evidence="1 2">
    <name type="scientific">Thelohanellus kitauei</name>
    <name type="common">Myxosporean</name>
    <dbReference type="NCBI Taxonomy" id="669202"/>
    <lineage>
        <taxon>Eukaryota</taxon>
        <taxon>Metazoa</taxon>
        <taxon>Cnidaria</taxon>
        <taxon>Myxozoa</taxon>
        <taxon>Myxosporea</taxon>
        <taxon>Bivalvulida</taxon>
        <taxon>Platysporina</taxon>
        <taxon>Myxobolidae</taxon>
        <taxon>Thelohanellus</taxon>
    </lineage>
</organism>
<dbReference type="Proteomes" id="UP000031668">
    <property type="component" value="Unassembled WGS sequence"/>
</dbReference>
<dbReference type="EMBL" id="JWZT01003747">
    <property type="protein sequence ID" value="KII65609.1"/>
    <property type="molecule type" value="Genomic_DNA"/>
</dbReference>
<comment type="caution">
    <text evidence="1">The sequence shown here is derived from an EMBL/GenBank/DDBJ whole genome shotgun (WGS) entry which is preliminary data.</text>
</comment>
<gene>
    <name evidence="1" type="ORF">RF11_10047</name>
</gene>
<evidence type="ECO:0000313" key="1">
    <source>
        <dbReference type="EMBL" id="KII65609.1"/>
    </source>
</evidence>
<name>A0A0C2IJQ3_THEKT</name>
<protein>
    <submittedName>
        <fullName evidence="1">Uncharacterized protein</fullName>
    </submittedName>
</protein>
<sequence>MATTVEFRELTPMKYSPNLISTNHQKYWGSQNFRQTQWLSVIIIVAHNCSIGSLKLFQISVDNYSFYSDIYFVDFQTTNSIEYIFATLVNSRTDSFQEIWAITAQCFTKENPNMTGNLSYCFKLLPEIRGEFSSMENYRFAPIIPKVPLRP</sequence>
<accession>A0A0C2IJQ3</accession>
<keyword evidence="2" id="KW-1185">Reference proteome</keyword>
<reference evidence="1 2" key="1">
    <citation type="journal article" date="2014" name="Genome Biol. Evol.">
        <title>The genome of the myxosporean Thelohanellus kitauei shows adaptations to nutrient acquisition within its fish host.</title>
        <authorList>
            <person name="Yang Y."/>
            <person name="Xiong J."/>
            <person name="Zhou Z."/>
            <person name="Huo F."/>
            <person name="Miao W."/>
            <person name="Ran C."/>
            <person name="Liu Y."/>
            <person name="Zhang J."/>
            <person name="Feng J."/>
            <person name="Wang M."/>
            <person name="Wang M."/>
            <person name="Wang L."/>
            <person name="Yao B."/>
        </authorList>
    </citation>
    <scope>NUCLEOTIDE SEQUENCE [LARGE SCALE GENOMIC DNA]</scope>
    <source>
        <strain evidence="1">Wuqing</strain>
    </source>
</reference>
<dbReference type="AlphaFoldDB" id="A0A0C2IJQ3"/>